<dbReference type="Gene3D" id="3.40.50.2300">
    <property type="match status" value="2"/>
</dbReference>
<dbReference type="SUPFAM" id="SSF53822">
    <property type="entry name" value="Periplasmic binding protein-like I"/>
    <property type="match status" value="1"/>
</dbReference>
<feature type="domain" description="Leucine-binding protein" evidence="4">
    <location>
        <begin position="33"/>
        <end position="384"/>
    </location>
</feature>
<accession>A0ABR9B7D6</accession>
<sequence length="412" mass="44688">MFRSCNRFTRYLGRASLALCLSIPLVAGAQESLKIGLSGPFTGGSAPMGNSMRLGIRMAVEEINEYVGGVLGRRIELVERDDEANPQKGAAIAQELIEREKVVATVGIVNTGVGLASIDHYQKARVPLLVAVSTGSELTARHAPTAERKSFVFRVSPRTGVSNLFLARHLVKDRGLQRIAILADDTGYGEAERADLEAALAGFGVQPVAVQRFAIGDRDMKKQLAAAQRAEAQAVVMFGIGPELAAIARDRAAMGWSVPLYGSWTVQMRNFLDQAGAAGEGVMAVQTFIPGSQNTRHRQFIEDFRRRYGDEAMESAMSAAQGYDAMRLLFSALVTAGSADGERIRAALEQLDRGVEGVVTTYIRPFSDRDHDAITENMLVLGVVRDGRVDYAFAEDARRSVALRRKQAAEAR</sequence>
<feature type="signal peptide" evidence="3">
    <location>
        <begin position="1"/>
        <end position="29"/>
    </location>
</feature>
<comment type="caution">
    <text evidence="5">The sequence shown here is derived from an EMBL/GenBank/DDBJ whole genome shotgun (WGS) entry which is preliminary data.</text>
</comment>
<dbReference type="PANTHER" id="PTHR30483:SF6">
    <property type="entry name" value="PERIPLASMIC BINDING PROTEIN OF ABC TRANSPORTER FOR NATURAL AMINO ACIDS"/>
    <property type="match status" value="1"/>
</dbReference>
<dbReference type="InterPro" id="IPR028081">
    <property type="entry name" value="Leu-bd"/>
</dbReference>
<dbReference type="CDD" id="cd06335">
    <property type="entry name" value="PBP1_ABC_ligand_binding-like"/>
    <property type="match status" value="1"/>
</dbReference>
<name>A0ABR9B7D6_9RHOO</name>
<dbReference type="InterPro" id="IPR028082">
    <property type="entry name" value="Peripla_BP_I"/>
</dbReference>
<comment type="similarity">
    <text evidence="1">Belongs to the leucine-binding protein family.</text>
</comment>
<dbReference type="InterPro" id="IPR051010">
    <property type="entry name" value="BCAA_transport"/>
</dbReference>
<evidence type="ECO:0000256" key="3">
    <source>
        <dbReference type="SAM" id="SignalP"/>
    </source>
</evidence>
<dbReference type="Pfam" id="PF13458">
    <property type="entry name" value="Peripla_BP_6"/>
    <property type="match status" value="1"/>
</dbReference>
<evidence type="ECO:0000313" key="6">
    <source>
        <dbReference type="Proteomes" id="UP000603602"/>
    </source>
</evidence>
<keyword evidence="6" id="KW-1185">Reference proteome</keyword>
<reference evidence="6" key="1">
    <citation type="submission" date="2023-07" db="EMBL/GenBank/DDBJ databases">
        <title>Thauera sp. CAU 1555 isolated from sand of Yaerae Beach.</title>
        <authorList>
            <person name="Kim W."/>
        </authorList>
    </citation>
    <scope>NUCLEOTIDE SEQUENCE [LARGE SCALE GENOMIC DNA]</scope>
    <source>
        <strain evidence="6">CAU 1555</strain>
    </source>
</reference>
<dbReference type="EMBL" id="JACYTO010000001">
    <property type="protein sequence ID" value="MBD8502278.1"/>
    <property type="molecule type" value="Genomic_DNA"/>
</dbReference>
<evidence type="ECO:0000313" key="5">
    <source>
        <dbReference type="EMBL" id="MBD8502278.1"/>
    </source>
</evidence>
<gene>
    <name evidence="5" type="ORF">IFO67_05240</name>
</gene>
<protein>
    <submittedName>
        <fullName evidence="5">ABC transporter substrate-binding protein</fullName>
    </submittedName>
</protein>
<evidence type="ECO:0000256" key="1">
    <source>
        <dbReference type="ARBA" id="ARBA00010062"/>
    </source>
</evidence>
<keyword evidence="2 3" id="KW-0732">Signal</keyword>
<evidence type="ECO:0000259" key="4">
    <source>
        <dbReference type="Pfam" id="PF13458"/>
    </source>
</evidence>
<feature type="chain" id="PRO_5047013540" evidence="3">
    <location>
        <begin position="30"/>
        <end position="412"/>
    </location>
</feature>
<organism evidence="5 6">
    <name type="scientific">Thauera sedimentorum</name>
    <dbReference type="NCBI Taxonomy" id="2767595"/>
    <lineage>
        <taxon>Bacteria</taxon>
        <taxon>Pseudomonadati</taxon>
        <taxon>Pseudomonadota</taxon>
        <taxon>Betaproteobacteria</taxon>
        <taxon>Rhodocyclales</taxon>
        <taxon>Zoogloeaceae</taxon>
        <taxon>Thauera</taxon>
    </lineage>
</organism>
<dbReference type="PANTHER" id="PTHR30483">
    <property type="entry name" value="LEUCINE-SPECIFIC-BINDING PROTEIN"/>
    <property type="match status" value="1"/>
</dbReference>
<dbReference type="Proteomes" id="UP000603602">
    <property type="component" value="Unassembled WGS sequence"/>
</dbReference>
<proteinExistence type="inferred from homology"/>
<dbReference type="RefSeq" id="WP_187717068.1">
    <property type="nucleotide sequence ID" value="NZ_JACTAH010000001.1"/>
</dbReference>
<evidence type="ECO:0000256" key="2">
    <source>
        <dbReference type="ARBA" id="ARBA00022729"/>
    </source>
</evidence>